<reference evidence="1" key="1">
    <citation type="submission" date="2021-01" db="EMBL/GenBank/DDBJ databases">
        <title>Whole genome shotgun sequence of Sinosporangium siamense NBRC 109515.</title>
        <authorList>
            <person name="Komaki H."/>
            <person name="Tamura T."/>
        </authorList>
    </citation>
    <scope>NUCLEOTIDE SEQUENCE</scope>
    <source>
        <strain evidence="1">NBRC 109515</strain>
    </source>
</reference>
<dbReference type="AlphaFoldDB" id="A0A919RJM7"/>
<proteinExistence type="predicted"/>
<evidence type="ECO:0000313" key="1">
    <source>
        <dbReference type="EMBL" id="GII94482.1"/>
    </source>
</evidence>
<sequence length="114" mass="12133">MAAGANVCVTSIGYLRSGVQAGMVIPDAVDSRMESVRVVARDLLCACRGSSCRRIAAEGDGLVARGTPLSRRARDLPRFRRAMESPAADDGTVSCQTSGAESQLWAARRTNVYQ</sequence>
<evidence type="ECO:0000313" key="2">
    <source>
        <dbReference type="Proteomes" id="UP000606172"/>
    </source>
</evidence>
<comment type="caution">
    <text evidence="1">The sequence shown here is derived from an EMBL/GenBank/DDBJ whole genome shotgun (WGS) entry which is preliminary data.</text>
</comment>
<keyword evidence="2" id="KW-1185">Reference proteome</keyword>
<protein>
    <submittedName>
        <fullName evidence="1">Uncharacterized protein</fullName>
    </submittedName>
</protein>
<organism evidence="1 2">
    <name type="scientific">Sinosporangium siamense</name>
    <dbReference type="NCBI Taxonomy" id="1367973"/>
    <lineage>
        <taxon>Bacteria</taxon>
        <taxon>Bacillati</taxon>
        <taxon>Actinomycetota</taxon>
        <taxon>Actinomycetes</taxon>
        <taxon>Streptosporangiales</taxon>
        <taxon>Streptosporangiaceae</taxon>
        <taxon>Sinosporangium</taxon>
    </lineage>
</organism>
<dbReference type="EMBL" id="BOOW01000030">
    <property type="protein sequence ID" value="GII94482.1"/>
    <property type="molecule type" value="Genomic_DNA"/>
</dbReference>
<accession>A0A919RJM7</accession>
<name>A0A919RJM7_9ACTN</name>
<dbReference type="Proteomes" id="UP000606172">
    <property type="component" value="Unassembled WGS sequence"/>
</dbReference>
<gene>
    <name evidence="1" type="ORF">Ssi02_47130</name>
</gene>